<evidence type="ECO:0000256" key="1">
    <source>
        <dbReference type="SAM" id="MobiDB-lite"/>
    </source>
</evidence>
<keyword evidence="3" id="KW-1185">Reference proteome</keyword>
<evidence type="ECO:0000313" key="2">
    <source>
        <dbReference type="EMBL" id="MCI83396.1"/>
    </source>
</evidence>
<accession>A0A392V547</accession>
<comment type="caution">
    <text evidence="2">The sequence shown here is derived from an EMBL/GenBank/DDBJ whole genome shotgun (WGS) entry which is preliminary data.</text>
</comment>
<feature type="region of interest" description="Disordered" evidence="1">
    <location>
        <begin position="1"/>
        <end position="40"/>
    </location>
</feature>
<evidence type="ECO:0000313" key="3">
    <source>
        <dbReference type="Proteomes" id="UP000265520"/>
    </source>
</evidence>
<organism evidence="2 3">
    <name type="scientific">Trifolium medium</name>
    <dbReference type="NCBI Taxonomy" id="97028"/>
    <lineage>
        <taxon>Eukaryota</taxon>
        <taxon>Viridiplantae</taxon>
        <taxon>Streptophyta</taxon>
        <taxon>Embryophyta</taxon>
        <taxon>Tracheophyta</taxon>
        <taxon>Spermatophyta</taxon>
        <taxon>Magnoliopsida</taxon>
        <taxon>eudicotyledons</taxon>
        <taxon>Gunneridae</taxon>
        <taxon>Pentapetalae</taxon>
        <taxon>rosids</taxon>
        <taxon>fabids</taxon>
        <taxon>Fabales</taxon>
        <taxon>Fabaceae</taxon>
        <taxon>Papilionoideae</taxon>
        <taxon>50 kb inversion clade</taxon>
        <taxon>NPAAA clade</taxon>
        <taxon>Hologalegina</taxon>
        <taxon>IRL clade</taxon>
        <taxon>Trifolieae</taxon>
        <taxon>Trifolium</taxon>
    </lineage>
</organism>
<feature type="non-terminal residue" evidence="2">
    <location>
        <position position="1"/>
    </location>
</feature>
<reference evidence="2 3" key="1">
    <citation type="journal article" date="2018" name="Front. Plant Sci.">
        <title>Red Clover (Trifolium pratense) and Zigzag Clover (T. medium) - A Picture of Genomic Similarities and Differences.</title>
        <authorList>
            <person name="Dluhosova J."/>
            <person name="Istvanek J."/>
            <person name="Nedelnik J."/>
            <person name="Repkova J."/>
        </authorList>
    </citation>
    <scope>NUCLEOTIDE SEQUENCE [LARGE SCALE GENOMIC DNA]</scope>
    <source>
        <strain evidence="3">cv. 10/8</strain>
        <tissue evidence="2">Leaf</tissue>
    </source>
</reference>
<dbReference type="EMBL" id="LXQA011066007">
    <property type="protein sequence ID" value="MCI83396.1"/>
    <property type="molecule type" value="Genomic_DNA"/>
</dbReference>
<sequence>HDSGAPAVSWSVSENAQTGQFAGGTAGSMKESESGPCNPV</sequence>
<name>A0A392V547_9FABA</name>
<dbReference type="Proteomes" id="UP000265520">
    <property type="component" value="Unassembled WGS sequence"/>
</dbReference>
<proteinExistence type="predicted"/>
<protein>
    <submittedName>
        <fullName evidence="2">Uncharacterized protein</fullName>
    </submittedName>
</protein>
<dbReference type="AlphaFoldDB" id="A0A392V547"/>